<reference evidence="2" key="4">
    <citation type="submission" date="2019-03" db="UniProtKB">
        <authorList>
            <consortium name="EnsemblPlants"/>
        </authorList>
    </citation>
    <scope>IDENTIFICATION</scope>
</reference>
<dbReference type="EnsemblPlants" id="AET4Gv20586300.6">
    <property type="protein sequence ID" value="AET4Gv20586300.6"/>
    <property type="gene ID" value="AET4Gv20586300"/>
</dbReference>
<keyword evidence="3" id="KW-1185">Reference proteome</keyword>
<reference evidence="2" key="3">
    <citation type="journal article" date="2017" name="Nature">
        <title>Genome sequence of the progenitor of the wheat D genome Aegilops tauschii.</title>
        <authorList>
            <person name="Luo M.C."/>
            <person name="Gu Y.Q."/>
            <person name="Puiu D."/>
            <person name="Wang H."/>
            <person name="Twardziok S.O."/>
            <person name="Deal K.R."/>
            <person name="Huo N."/>
            <person name="Zhu T."/>
            <person name="Wang L."/>
            <person name="Wang Y."/>
            <person name="McGuire P.E."/>
            <person name="Liu S."/>
            <person name="Long H."/>
            <person name="Ramasamy R.K."/>
            <person name="Rodriguez J.C."/>
            <person name="Van S.L."/>
            <person name="Yuan L."/>
            <person name="Wang Z."/>
            <person name="Xia Z."/>
            <person name="Xiao L."/>
            <person name="Anderson O.D."/>
            <person name="Ouyang S."/>
            <person name="Liang Y."/>
            <person name="Zimin A.V."/>
            <person name="Pertea G."/>
            <person name="Qi P."/>
            <person name="Bennetzen J.L."/>
            <person name="Dai X."/>
            <person name="Dawson M.W."/>
            <person name="Muller H.G."/>
            <person name="Kugler K."/>
            <person name="Rivarola-Duarte L."/>
            <person name="Spannagl M."/>
            <person name="Mayer K.F.X."/>
            <person name="Lu F.H."/>
            <person name="Bevan M.W."/>
            <person name="Leroy P."/>
            <person name="Li P."/>
            <person name="You F.M."/>
            <person name="Sun Q."/>
            <person name="Liu Z."/>
            <person name="Lyons E."/>
            <person name="Wicker T."/>
            <person name="Salzberg S.L."/>
            <person name="Devos K.M."/>
            <person name="Dvorak J."/>
        </authorList>
    </citation>
    <scope>NUCLEOTIDE SEQUENCE [LARGE SCALE GENOMIC DNA]</scope>
    <source>
        <strain evidence="2">cv. AL8/78</strain>
    </source>
</reference>
<name>A0A453IJZ6_AEGTS</name>
<proteinExistence type="predicted"/>
<dbReference type="AlphaFoldDB" id="A0A453IJZ6"/>
<feature type="compositionally biased region" description="Pro residues" evidence="1">
    <location>
        <begin position="81"/>
        <end position="90"/>
    </location>
</feature>
<feature type="compositionally biased region" description="Basic and acidic residues" evidence="1">
    <location>
        <begin position="33"/>
        <end position="51"/>
    </location>
</feature>
<sequence>QDLVWVVDCRRAHVRARAVPVRDGPALQLQQDGHARPDAGRELPGAARRELPAAAREQVGTQRPRHDHARRLRQELLHQPPGQPRVPPVRPGAARGARRDHGGDRRPVRERREGFLQELCRGHDQHGEYQAADGRAGGGSEELQESQWKLE</sequence>
<feature type="compositionally biased region" description="Basic and acidic residues" evidence="1">
    <location>
        <begin position="97"/>
        <end position="127"/>
    </location>
</feature>
<evidence type="ECO:0000313" key="2">
    <source>
        <dbReference type="EnsemblPlants" id="AET4Gv20586300.6"/>
    </source>
</evidence>
<reference evidence="2" key="5">
    <citation type="journal article" date="2021" name="G3 (Bethesda)">
        <title>Aegilops tauschii genome assembly Aet v5.0 features greater sequence contiguity and improved annotation.</title>
        <authorList>
            <person name="Wang L."/>
            <person name="Zhu T."/>
            <person name="Rodriguez J.C."/>
            <person name="Deal K.R."/>
            <person name="Dubcovsky J."/>
            <person name="McGuire P.E."/>
            <person name="Lux T."/>
            <person name="Spannagl M."/>
            <person name="Mayer K.F.X."/>
            <person name="Baldrich P."/>
            <person name="Meyers B.C."/>
            <person name="Huo N."/>
            <person name="Gu Y.Q."/>
            <person name="Zhou H."/>
            <person name="Devos K.M."/>
            <person name="Bennetzen J.L."/>
            <person name="Unver T."/>
            <person name="Budak H."/>
            <person name="Gulick P.J."/>
            <person name="Galiba G."/>
            <person name="Kalapos B."/>
            <person name="Nelson D.R."/>
            <person name="Li P."/>
            <person name="You F.M."/>
            <person name="Luo M.C."/>
            <person name="Dvorak J."/>
        </authorList>
    </citation>
    <scope>NUCLEOTIDE SEQUENCE [LARGE SCALE GENOMIC DNA]</scope>
    <source>
        <strain evidence="2">cv. AL8/78</strain>
    </source>
</reference>
<organism evidence="2 3">
    <name type="scientific">Aegilops tauschii subsp. strangulata</name>
    <name type="common">Goatgrass</name>
    <dbReference type="NCBI Taxonomy" id="200361"/>
    <lineage>
        <taxon>Eukaryota</taxon>
        <taxon>Viridiplantae</taxon>
        <taxon>Streptophyta</taxon>
        <taxon>Embryophyta</taxon>
        <taxon>Tracheophyta</taxon>
        <taxon>Spermatophyta</taxon>
        <taxon>Magnoliopsida</taxon>
        <taxon>Liliopsida</taxon>
        <taxon>Poales</taxon>
        <taxon>Poaceae</taxon>
        <taxon>BOP clade</taxon>
        <taxon>Pooideae</taxon>
        <taxon>Triticodae</taxon>
        <taxon>Triticeae</taxon>
        <taxon>Triticinae</taxon>
        <taxon>Aegilops</taxon>
    </lineage>
</organism>
<accession>A0A453IJZ6</accession>
<reference evidence="3" key="1">
    <citation type="journal article" date="2014" name="Science">
        <title>Ancient hybridizations among the ancestral genomes of bread wheat.</title>
        <authorList>
            <consortium name="International Wheat Genome Sequencing Consortium,"/>
            <person name="Marcussen T."/>
            <person name="Sandve S.R."/>
            <person name="Heier L."/>
            <person name="Spannagl M."/>
            <person name="Pfeifer M."/>
            <person name="Jakobsen K.S."/>
            <person name="Wulff B.B."/>
            <person name="Steuernagel B."/>
            <person name="Mayer K.F."/>
            <person name="Olsen O.A."/>
        </authorList>
    </citation>
    <scope>NUCLEOTIDE SEQUENCE [LARGE SCALE GENOMIC DNA]</scope>
    <source>
        <strain evidence="3">cv. AL8/78</strain>
    </source>
</reference>
<dbReference type="Proteomes" id="UP000015105">
    <property type="component" value="Chromosome 4D"/>
</dbReference>
<dbReference type="Gramene" id="AET4Gv20586300.6">
    <property type="protein sequence ID" value="AET4Gv20586300.6"/>
    <property type="gene ID" value="AET4Gv20586300"/>
</dbReference>
<protein>
    <submittedName>
        <fullName evidence="2">Uncharacterized protein</fullName>
    </submittedName>
</protein>
<evidence type="ECO:0000313" key="3">
    <source>
        <dbReference type="Proteomes" id="UP000015105"/>
    </source>
</evidence>
<feature type="region of interest" description="Disordered" evidence="1">
    <location>
        <begin position="25"/>
        <end position="151"/>
    </location>
</feature>
<reference evidence="3" key="2">
    <citation type="journal article" date="2017" name="Nat. Plants">
        <title>The Aegilops tauschii genome reveals multiple impacts of transposons.</title>
        <authorList>
            <person name="Zhao G."/>
            <person name="Zou C."/>
            <person name="Li K."/>
            <person name="Wang K."/>
            <person name="Li T."/>
            <person name="Gao L."/>
            <person name="Zhang X."/>
            <person name="Wang H."/>
            <person name="Yang Z."/>
            <person name="Liu X."/>
            <person name="Jiang W."/>
            <person name="Mao L."/>
            <person name="Kong X."/>
            <person name="Jiao Y."/>
            <person name="Jia J."/>
        </authorList>
    </citation>
    <scope>NUCLEOTIDE SEQUENCE [LARGE SCALE GENOMIC DNA]</scope>
    <source>
        <strain evidence="3">cv. AL8/78</strain>
    </source>
</reference>
<evidence type="ECO:0000256" key="1">
    <source>
        <dbReference type="SAM" id="MobiDB-lite"/>
    </source>
</evidence>